<feature type="transmembrane region" description="Helical" evidence="9">
    <location>
        <begin position="263"/>
        <end position="284"/>
    </location>
</feature>
<evidence type="ECO:0000256" key="4">
    <source>
        <dbReference type="ARBA" id="ARBA00022692"/>
    </source>
</evidence>
<accession>A0ABS9TAK1</accession>
<proteinExistence type="inferred from homology"/>
<comment type="similarity">
    <text evidence="8">Belongs to the binding-protein-dependent transport system permease family. LivHM subfamily.</text>
</comment>
<evidence type="ECO:0000256" key="7">
    <source>
        <dbReference type="ARBA" id="ARBA00023136"/>
    </source>
</evidence>
<keyword evidence="11" id="KW-1185">Reference proteome</keyword>
<dbReference type="EMBL" id="JAKXMK010000006">
    <property type="protein sequence ID" value="MCH6165458.1"/>
    <property type="molecule type" value="Genomic_DNA"/>
</dbReference>
<feature type="transmembrane region" description="Helical" evidence="9">
    <location>
        <begin position="43"/>
        <end position="60"/>
    </location>
</feature>
<evidence type="ECO:0000256" key="9">
    <source>
        <dbReference type="SAM" id="Phobius"/>
    </source>
</evidence>
<feature type="transmembrane region" description="Helical" evidence="9">
    <location>
        <begin position="66"/>
        <end position="84"/>
    </location>
</feature>
<evidence type="ECO:0000256" key="6">
    <source>
        <dbReference type="ARBA" id="ARBA00022989"/>
    </source>
</evidence>
<evidence type="ECO:0000313" key="10">
    <source>
        <dbReference type="EMBL" id="MCH6165458.1"/>
    </source>
</evidence>
<evidence type="ECO:0000256" key="2">
    <source>
        <dbReference type="ARBA" id="ARBA00022448"/>
    </source>
</evidence>
<feature type="transmembrane region" description="Helical" evidence="9">
    <location>
        <begin position="143"/>
        <end position="166"/>
    </location>
</feature>
<keyword evidence="6 9" id="KW-1133">Transmembrane helix</keyword>
<dbReference type="Pfam" id="PF02653">
    <property type="entry name" value="BPD_transp_2"/>
    <property type="match status" value="1"/>
</dbReference>
<organism evidence="10 11">
    <name type="scientific">Pseudonocardia alaniniphila</name>
    <dbReference type="NCBI Taxonomy" id="75291"/>
    <lineage>
        <taxon>Bacteria</taxon>
        <taxon>Bacillati</taxon>
        <taxon>Actinomycetota</taxon>
        <taxon>Actinomycetes</taxon>
        <taxon>Pseudonocardiales</taxon>
        <taxon>Pseudonocardiaceae</taxon>
        <taxon>Pseudonocardia</taxon>
    </lineage>
</organism>
<keyword evidence="7 9" id="KW-0472">Membrane</keyword>
<keyword evidence="3" id="KW-1003">Cell membrane</keyword>
<feature type="transmembrane region" description="Helical" evidence="9">
    <location>
        <begin position="6"/>
        <end position="31"/>
    </location>
</feature>
<keyword evidence="5" id="KW-0029">Amino-acid transport</keyword>
<dbReference type="PANTHER" id="PTHR11795">
    <property type="entry name" value="BRANCHED-CHAIN AMINO ACID TRANSPORT SYSTEM PERMEASE PROTEIN LIVH"/>
    <property type="match status" value="1"/>
</dbReference>
<comment type="subcellular location">
    <subcellularLocation>
        <location evidence="1">Cell membrane</location>
        <topology evidence="1">Multi-pass membrane protein</topology>
    </subcellularLocation>
</comment>
<dbReference type="CDD" id="cd06582">
    <property type="entry name" value="TM_PBP1_LivH_like"/>
    <property type="match status" value="1"/>
</dbReference>
<dbReference type="Proteomes" id="UP001299970">
    <property type="component" value="Unassembled WGS sequence"/>
</dbReference>
<keyword evidence="4 9" id="KW-0812">Transmembrane</keyword>
<evidence type="ECO:0000256" key="8">
    <source>
        <dbReference type="ARBA" id="ARBA00037998"/>
    </source>
</evidence>
<protein>
    <submittedName>
        <fullName evidence="10">Branched-chain amino acid ABC transporter permease</fullName>
    </submittedName>
</protein>
<evidence type="ECO:0000256" key="3">
    <source>
        <dbReference type="ARBA" id="ARBA00022475"/>
    </source>
</evidence>
<dbReference type="InterPro" id="IPR001851">
    <property type="entry name" value="ABC_transp_permease"/>
</dbReference>
<reference evidence="10 11" key="1">
    <citation type="submission" date="2022-03" db="EMBL/GenBank/DDBJ databases">
        <title>Pseudonocardia alaer sp. nov., a novel actinomycete isolated from reed forest soil.</title>
        <authorList>
            <person name="Wang L."/>
        </authorList>
    </citation>
    <scope>NUCLEOTIDE SEQUENCE [LARGE SCALE GENOMIC DNA]</scope>
    <source>
        <strain evidence="10 11">Y-16303</strain>
    </source>
</reference>
<evidence type="ECO:0000313" key="11">
    <source>
        <dbReference type="Proteomes" id="UP001299970"/>
    </source>
</evidence>
<keyword evidence="2" id="KW-0813">Transport</keyword>
<gene>
    <name evidence="10" type="ORF">MMF94_07175</name>
</gene>
<evidence type="ECO:0000256" key="1">
    <source>
        <dbReference type="ARBA" id="ARBA00004651"/>
    </source>
</evidence>
<feature type="transmembrane region" description="Helical" evidence="9">
    <location>
        <begin position="195"/>
        <end position="218"/>
    </location>
</feature>
<evidence type="ECO:0000256" key="5">
    <source>
        <dbReference type="ARBA" id="ARBA00022970"/>
    </source>
</evidence>
<name>A0ABS9TAK1_9PSEU</name>
<sequence length="297" mass="31086">MVTTLVQTLVSGILVGGLYGLFSSGLTLIFGITRVINFAHGDFVTLGMFGAVLLFTWLGLSPLLGIVPVAIGSLLLGAIVHRVIVRRTLSITGISAVDAQHGQLVLTLAVSILISNGLLMLFGPAPRAVQGVLPGVYDVFGVFIAQARLVSFLIALLVFLILYVALQRTLYGKAIRATVDDRDMAAMVGIDPDRVYAVSFSVGIMLTGVAGCVLATYYPVTPTTGGSFLIIAFVTVVMGGLGNVVGAFVAGLLVGVIQQVTAIYVAVDLQDVGLFLAFVLVLLFRPQGILAGRRAHA</sequence>
<dbReference type="RefSeq" id="WP_241035496.1">
    <property type="nucleotide sequence ID" value="NZ_BAAAJF010000032.1"/>
</dbReference>
<comment type="caution">
    <text evidence="10">The sequence shown here is derived from an EMBL/GenBank/DDBJ whole genome shotgun (WGS) entry which is preliminary data.</text>
</comment>
<dbReference type="InterPro" id="IPR052157">
    <property type="entry name" value="BCAA_transport_permease"/>
</dbReference>
<feature type="transmembrane region" description="Helical" evidence="9">
    <location>
        <begin position="104"/>
        <end position="123"/>
    </location>
</feature>
<feature type="transmembrane region" description="Helical" evidence="9">
    <location>
        <begin position="230"/>
        <end position="256"/>
    </location>
</feature>
<dbReference type="PANTHER" id="PTHR11795:SF445">
    <property type="entry name" value="AMINO ACID ABC TRANSPORTER PERMEASE PROTEIN"/>
    <property type="match status" value="1"/>
</dbReference>